<feature type="region of interest" description="Disordered" evidence="1">
    <location>
        <begin position="181"/>
        <end position="261"/>
    </location>
</feature>
<dbReference type="Gene3D" id="2.40.50.140">
    <property type="entry name" value="Nucleic acid-binding proteins"/>
    <property type="match status" value="1"/>
</dbReference>
<protein>
    <submittedName>
        <fullName evidence="2">DUF2815 family protein</fullName>
    </submittedName>
</protein>
<dbReference type="Pfam" id="PF10991">
    <property type="entry name" value="Enc34_ssDNA-bd"/>
    <property type="match status" value="1"/>
</dbReference>
<dbReference type="InterPro" id="IPR022595">
    <property type="entry name" value="Enc34_ssDNA-bd"/>
</dbReference>
<feature type="compositionally biased region" description="Acidic residues" evidence="1">
    <location>
        <begin position="187"/>
        <end position="196"/>
    </location>
</feature>
<organism evidence="2">
    <name type="scientific">Salmonella enterica</name>
    <name type="common">Salmonella choleraesuis</name>
    <dbReference type="NCBI Taxonomy" id="28901"/>
    <lineage>
        <taxon>Bacteria</taxon>
        <taxon>Pseudomonadati</taxon>
        <taxon>Pseudomonadota</taxon>
        <taxon>Gammaproteobacteria</taxon>
        <taxon>Enterobacterales</taxon>
        <taxon>Enterobacteriaceae</taxon>
        <taxon>Salmonella</taxon>
    </lineage>
</organism>
<comment type="caution">
    <text evidence="2">The sequence shown here is derived from an EMBL/GenBank/DDBJ whole genome shotgun (WGS) entry which is preliminary data.</text>
</comment>
<proteinExistence type="predicted"/>
<name>A0A756FSP2_SALER</name>
<reference evidence="2" key="1">
    <citation type="journal article" date="2018" name="Genome Biol.">
        <title>SKESA: strategic k-mer extension for scrupulous assemblies.</title>
        <authorList>
            <person name="Souvorov A."/>
            <person name="Agarwala R."/>
            <person name="Lipman D.J."/>
        </authorList>
    </citation>
    <scope>NUCLEOTIDE SEQUENCE</scope>
    <source>
        <strain evidence="2">MA.0504R6364</strain>
    </source>
</reference>
<dbReference type="InterPro" id="IPR012340">
    <property type="entry name" value="NA-bd_OB-fold"/>
</dbReference>
<evidence type="ECO:0000256" key="1">
    <source>
        <dbReference type="SAM" id="MobiDB-lite"/>
    </source>
</evidence>
<dbReference type="EMBL" id="DAAWYY010000021">
    <property type="protein sequence ID" value="HAF9921108.1"/>
    <property type="molecule type" value="Genomic_DNA"/>
</dbReference>
<gene>
    <name evidence="2" type="ORF">G8Q28_004508</name>
</gene>
<sequence>MKLNLKRVRIGWVNVFEKAADSVNANGQPVKGKFQLTAYLDKNDPQISKLDSTVLEVLTEGMKSSKAAEKWMDKNYGFGNHADKCAIRDLAERDKPIEGLEEGLYFKATSQKRPVIMTSAGERQGSERGLTVDGDDIEGKEVYAGCYANISVEIYWYDAYKTLLVNLLGVRFREDGEAFGGAGEVATDSDLDDDDDTPHKTKRRPSRDEDDEEEERPRKKRRSYEDDDTPHKTKRRPSRDEDDEEEERPRKKRRSYEDDEE</sequence>
<dbReference type="AlphaFoldDB" id="A0A756FSP2"/>
<evidence type="ECO:0000313" key="2">
    <source>
        <dbReference type="EMBL" id="HAF9921108.1"/>
    </source>
</evidence>
<reference evidence="2" key="2">
    <citation type="submission" date="2020-02" db="EMBL/GenBank/DDBJ databases">
        <authorList>
            <consortium name="NCBI Pathogen Detection Project"/>
        </authorList>
    </citation>
    <scope>NUCLEOTIDE SEQUENCE</scope>
    <source>
        <strain evidence="2">MA.0504R6364</strain>
    </source>
</reference>
<accession>A0A756FSP2</accession>